<dbReference type="EMBL" id="JAQGDS010000001">
    <property type="protein sequence ID" value="KAJ6264572.1"/>
    <property type="molecule type" value="Genomic_DNA"/>
</dbReference>
<accession>A0AAD6J673</accession>
<gene>
    <name evidence="1" type="ORF">Dda_0719</name>
</gene>
<reference evidence="1" key="1">
    <citation type="submission" date="2023-01" db="EMBL/GenBank/DDBJ databases">
        <title>The chitinases involved in constricting ring structure development in the nematode-trapping fungus Drechslerella dactyloides.</title>
        <authorList>
            <person name="Wang R."/>
            <person name="Zhang L."/>
            <person name="Tang P."/>
            <person name="Li S."/>
            <person name="Liang L."/>
        </authorList>
    </citation>
    <scope>NUCLEOTIDE SEQUENCE</scope>
    <source>
        <strain evidence="1">YMF1.00031</strain>
    </source>
</reference>
<evidence type="ECO:0000313" key="2">
    <source>
        <dbReference type="Proteomes" id="UP001221413"/>
    </source>
</evidence>
<sequence length="71" mass="7790">MPGHLNKDMGRKFSSLSVLCVLKPYGSEREDAAINGRYFRVPEGLALAPCSAHLPSRSVNHPLGNQNQARE</sequence>
<dbReference type="Proteomes" id="UP001221413">
    <property type="component" value="Unassembled WGS sequence"/>
</dbReference>
<evidence type="ECO:0000313" key="1">
    <source>
        <dbReference type="EMBL" id="KAJ6264572.1"/>
    </source>
</evidence>
<comment type="caution">
    <text evidence="1">The sequence shown here is derived from an EMBL/GenBank/DDBJ whole genome shotgun (WGS) entry which is preliminary data.</text>
</comment>
<protein>
    <submittedName>
        <fullName evidence="1">Uncharacterized protein</fullName>
    </submittedName>
</protein>
<proteinExistence type="predicted"/>
<organism evidence="1 2">
    <name type="scientific">Drechslerella dactyloides</name>
    <name type="common">Nematode-trapping fungus</name>
    <name type="synonym">Arthrobotrys dactyloides</name>
    <dbReference type="NCBI Taxonomy" id="74499"/>
    <lineage>
        <taxon>Eukaryota</taxon>
        <taxon>Fungi</taxon>
        <taxon>Dikarya</taxon>
        <taxon>Ascomycota</taxon>
        <taxon>Pezizomycotina</taxon>
        <taxon>Orbiliomycetes</taxon>
        <taxon>Orbiliales</taxon>
        <taxon>Orbiliaceae</taxon>
        <taxon>Drechslerella</taxon>
    </lineage>
</organism>
<dbReference type="AlphaFoldDB" id="A0AAD6J673"/>
<keyword evidence="2" id="KW-1185">Reference proteome</keyword>
<name>A0AAD6J673_DREDA</name>